<dbReference type="GO" id="GO:0010181">
    <property type="term" value="F:FMN binding"/>
    <property type="evidence" value="ECO:0007669"/>
    <property type="project" value="TreeGrafter"/>
</dbReference>
<dbReference type="OrthoDB" id="1856718at2759"/>
<dbReference type="InParanoid" id="A0A1Y2AE20"/>
<accession>A0A1Y2AE20</accession>
<dbReference type="GO" id="GO:0005829">
    <property type="term" value="C:cytosol"/>
    <property type="evidence" value="ECO:0007669"/>
    <property type="project" value="TreeGrafter"/>
</dbReference>
<evidence type="ECO:0000313" key="10">
    <source>
        <dbReference type="EMBL" id="ORY20714.1"/>
    </source>
</evidence>
<dbReference type="GO" id="GO:0050660">
    <property type="term" value="F:flavin adenine dinucleotide binding"/>
    <property type="evidence" value="ECO:0007669"/>
    <property type="project" value="TreeGrafter"/>
</dbReference>
<keyword evidence="7" id="KW-0560">Oxidoreductase</keyword>
<evidence type="ECO:0000256" key="6">
    <source>
        <dbReference type="ARBA" id="ARBA00022857"/>
    </source>
</evidence>
<evidence type="ECO:0000259" key="9">
    <source>
        <dbReference type="Pfam" id="PF00175"/>
    </source>
</evidence>
<dbReference type="GO" id="GO:0003958">
    <property type="term" value="F:NADPH-hemoprotein reductase activity"/>
    <property type="evidence" value="ECO:0007669"/>
    <property type="project" value="UniProtKB-EC"/>
</dbReference>
<evidence type="ECO:0000256" key="8">
    <source>
        <dbReference type="ARBA" id="ARBA00023797"/>
    </source>
</evidence>
<dbReference type="PANTHER" id="PTHR19384:SF17">
    <property type="entry name" value="NADPH--CYTOCHROME P450 REDUCTASE"/>
    <property type="match status" value="1"/>
</dbReference>
<gene>
    <name evidence="10" type="ORF">BCR39DRAFT_77584</name>
</gene>
<dbReference type="EC" id="1.6.2.4" evidence="8"/>
<dbReference type="EMBL" id="MCFC01000127">
    <property type="protein sequence ID" value="ORY20714.1"/>
    <property type="molecule type" value="Genomic_DNA"/>
</dbReference>
<dbReference type="AlphaFoldDB" id="A0A1Y2AE20"/>
<keyword evidence="6" id="KW-0521">NADP</keyword>
<evidence type="ECO:0000256" key="7">
    <source>
        <dbReference type="ARBA" id="ARBA00023002"/>
    </source>
</evidence>
<keyword evidence="3" id="KW-0285">Flavoprotein</keyword>
<comment type="cofactor">
    <cofactor evidence="1">
        <name>FMN</name>
        <dbReference type="ChEBI" id="CHEBI:58210"/>
    </cofactor>
</comment>
<dbReference type="PRINTS" id="PR00371">
    <property type="entry name" value="FPNCR"/>
</dbReference>
<dbReference type="Proteomes" id="UP000193986">
    <property type="component" value="Unassembled WGS sequence"/>
</dbReference>
<keyword evidence="11" id="KW-1185">Reference proteome</keyword>
<organism evidence="10 11">
    <name type="scientific">Naematelia encephala</name>
    <dbReference type="NCBI Taxonomy" id="71784"/>
    <lineage>
        <taxon>Eukaryota</taxon>
        <taxon>Fungi</taxon>
        <taxon>Dikarya</taxon>
        <taxon>Basidiomycota</taxon>
        <taxon>Agaricomycotina</taxon>
        <taxon>Tremellomycetes</taxon>
        <taxon>Tremellales</taxon>
        <taxon>Naemateliaceae</taxon>
        <taxon>Naematelia</taxon>
    </lineage>
</organism>
<evidence type="ECO:0000256" key="3">
    <source>
        <dbReference type="ARBA" id="ARBA00022630"/>
    </source>
</evidence>
<evidence type="ECO:0000256" key="2">
    <source>
        <dbReference type="ARBA" id="ARBA00001974"/>
    </source>
</evidence>
<dbReference type="InterPro" id="IPR039261">
    <property type="entry name" value="FNR_nucleotide-bd"/>
</dbReference>
<keyword evidence="5" id="KW-0274">FAD</keyword>
<dbReference type="STRING" id="71784.A0A1Y2AE20"/>
<evidence type="ECO:0000256" key="4">
    <source>
        <dbReference type="ARBA" id="ARBA00022643"/>
    </source>
</evidence>
<evidence type="ECO:0000256" key="1">
    <source>
        <dbReference type="ARBA" id="ARBA00001917"/>
    </source>
</evidence>
<evidence type="ECO:0000313" key="11">
    <source>
        <dbReference type="Proteomes" id="UP000193986"/>
    </source>
</evidence>
<keyword evidence="4" id="KW-0288">FMN</keyword>
<dbReference type="Pfam" id="PF00175">
    <property type="entry name" value="NAD_binding_1"/>
    <property type="match status" value="1"/>
</dbReference>
<dbReference type="Gene3D" id="3.40.50.80">
    <property type="entry name" value="Nucleotide-binding domain of ferredoxin-NADP reductase (FNR) module"/>
    <property type="match status" value="1"/>
</dbReference>
<name>A0A1Y2AE20_9TREE</name>
<feature type="domain" description="Oxidoreductase FAD/NAD(P)-binding" evidence="9">
    <location>
        <begin position="1"/>
        <end position="126"/>
    </location>
</feature>
<dbReference type="SUPFAM" id="SSF52343">
    <property type="entry name" value="Ferredoxin reductase-like, C-terminal NADP-linked domain"/>
    <property type="match status" value="1"/>
</dbReference>
<protein>
    <recommendedName>
        <fullName evidence="8">NADPH--hemoprotein reductase</fullName>
        <ecNumber evidence="8">1.6.2.4</ecNumber>
    </recommendedName>
</protein>
<dbReference type="InterPro" id="IPR001709">
    <property type="entry name" value="Flavoprot_Pyr_Nucl_cyt_Rdtase"/>
</dbReference>
<comment type="caution">
    <text evidence="10">The sequence shown here is derived from an EMBL/GenBank/DDBJ whole genome shotgun (WGS) entry which is preliminary data.</text>
</comment>
<dbReference type="PANTHER" id="PTHR19384">
    <property type="entry name" value="NITRIC OXIDE SYNTHASE-RELATED"/>
    <property type="match status" value="1"/>
</dbReference>
<comment type="cofactor">
    <cofactor evidence="2">
        <name>FAD</name>
        <dbReference type="ChEBI" id="CHEBI:57692"/>
    </cofactor>
</comment>
<evidence type="ECO:0000256" key="5">
    <source>
        <dbReference type="ARBA" id="ARBA00022827"/>
    </source>
</evidence>
<reference evidence="10 11" key="1">
    <citation type="submission" date="2016-07" db="EMBL/GenBank/DDBJ databases">
        <title>Pervasive Adenine N6-methylation of Active Genes in Fungi.</title>
        <authorList>
            <consortium name="DOE Joint Genome Institute"/>
            <person name="Mondo S.J."/>
            <person name="Dannebaum R.O."/>
            <person name="Kuo R.C."/>
            <person name="Labutti K."/>
            <person name="Haridas S."/>
            <person name="Kuo A."/>
            <person name="Salamov A."/>
            <person name="Ahrendt S.R."/>
            <person name="Lipzen A."/>
            <person name="Sullivan W."/>
            <person name="Andreopoulos W.B."/>
            <person name="Clum A."/>
            <person name="Lindquist E."/>
            <person name="Daum C."/>
            <person name="Ramamoorthy G.K."/>
            <person name="Gryganskyi A."/>
            <person name="Culley D."/>
            <person name="Magnuson J.K."/>
            <person name="James T.Y."/>
            <person name="O'Malley M.A."/>
            <person name="Stajich J.E."/>
            <person name="Spatafora J.W."/>
            <person name="Visel A."/>
            <person name="Grigoriev I.V."/>
        </authorList>
    </citation>
    <scope>NUCLEOTIDE SEQUENCE [LARGE SCALE GENOMIC DNA]</scope>
    <source>
        <strain evidence="10 11">68-887.2</strain>
    </source>
</reference>
<dbReference type="InterPro" id="IPR001433">
    <property type="entry name" value="OxRdtase_FAD/NAD-bd"/>
</dbReference>
<dbReference type="FunFam" id="3.40.50.80:FF:000018">
    <property type="entry name" value="NADPH--cytochrome P450 reductase"/>
    <property type="match status" value="1"/>
</dbReference>
<sequence length="164" mass="18543">MIGPGTGVAPFRGFVQERVALARKAVEKNGPDALADWAPLHLFYGCRKSTEDFLYKDEWPQYAAELRGKFKMHTAFSREMTKPDGSKVYVQDLIWDARAELAPLILEKRAYVYICGDAKSMSKAVEERLMRLLGEAKGGTAEVEGAKELKLLKERNRLMTDVWS</sequence>
<proteinExistence type="predicted"/>